<dbReference type="Proteomes" id="UP001732700">
    <property type="component" value="Chromosome 2C"/>
</dbReference>
<name>A0ACD5UX40_AVESA</name>
<protein>
    <submittedName>
        <fullName evidence="1">Uncharacterized protein</fullName>
    </submittedName>
</protein>
<organism evidence="1 2">
    <name type="scientific">Avena sativa</name>
    <name type="common">Oat</name>
    <dbReference type="NCBI Taxonomy" id="4498"/>
    <lineage>
        <taxon>Eukaryota</taxon>
        <taxon>Viridiplantae</taxon>
        <taxon>Streptophyta</taxon>
        <taxon>Embryophyta</taxon>
        <taxon>Tracheophyta</taxon>
        <taxon>Spermatophyta</taxon>
        <taxon>Magnoliopsida</taxon>
        <taxon>Liliopsida</taxon>
        <taxon>Poales</taxon>
        <taxon>Poaceae</taxon>
        <taxon>BOP clade</taxon>
        <taxon>Pooideae</taxon>
        <taxon>Poodae</taxon>
        <taxon>Poeae</taxon>
        <taxon>Poeae Chloroplast Group 1 (Aveneae type)</taxon>
        <taxon>Aveninae</taxon>
        <taxon>Avena</taxon>
    </lineage>
</organism>
<accession>A0ACD5UX40</accession>
<reference evidence="1" key="1">
    <citation type="submission" date="2021-05" db="EMBL/GenBank/DDBJ databases">
        <authorList>
            <person name="Scholz U."/>
            <person name="Mascher M."/>
            <person name="Fiebig A."/>
        </authorList>
    </citation>
    <scope>NUCLEOTIDE SEQUENCE [LARGE SCALE GENOMIC DNA]</scope>
</reference>
<dbReference type="EnsemblPlants" id="AVESA.00010b.r2.2CG0323760.1">
    <property type="protein sequence ID" value="AVESA.00010b.r2.2CG0323760.1.CDS"/>
    <property type="gene ID" value="AVESA.00010b.r2.2CG0323760"/>
</dbReference>
<reference evidence="1" key="2">
    <citation type="submission" date="2025-09" db="UniProtKB">
        <authorList>
            <consortium name="EnsemblPlants"/>
        </authorList>
    </citation>
    <scope>IDENTIFICATION</scope>
</reference>
<evidence type="ECO:0000313" key="1">
    <source>
        <dbReference type="EnsemblPlants" id="AVESA.00010b.r2.2CG0323760.1.CDS"/>
    </source>
</evidence>
<sequence length="593" mass="65601">MAGLRLAACAVLLCLVVPSSSALRWLSDSEPEIDAAAGQDDYRTSYHFRPTKNWQNDPNGPMYYKGVYHLFYQYNPYVATWGNGNLSWGHSVSVDLINWSALENALDPDSPFDANGCWSGSATFLPDGTPVFLYTGIDASNNQVQNVAFPKNASDPLLREWVKPTYNPVIALPDDVVHDQFRDPSTAWIGHDGLWLVAVSAGFKDGTGSTLVYRSKDFRSWERNAEPLYKSGSAGMVECPDLFPVAEPGSENGLDYAPSNGKESWHVLKQSVMVTLSDYYVLGRYDDAEDTFTPAEESGNDCRNWHRFDYGHVYASKSFYDASKKRRVLWSWANESDPEPVYIARGWAGVQTVPRKIWLASDGKQLLQWPIEEIESLRKTRVGLLGAEVNAGGMNEIIGVPGMQADVEVVFEIPALDGAENLDTNQLLDPQRLCGEKGASVPGGVGPFGLLVLASSDLQEHTSIFFRVFRHDGKYKVLMCTDLRRSTKRADVYKPPYGGFVDIDIEKERRISLRTLIDHSVVESYGGGGRAVITARVYPEHAETSNNRMLMFNNGTGMVKVSKLDAWELKAANVNIPGDGLITVGSMSLGEAY</sequence>
<keyword evidence="2" id="KW-1185">Reference proteome</keyword>
<evidence type="ECO:0000313" key="2">
    <source>
        <dbReference type="Proteomes" id="UP001732700"/>
    </source>
</evidence>
<proteinExistence type="predicted"/>